<dbReference type="PANTHER" id="PTHR30461:SF26">
    <property type="entry name" value="RESOLVASE HOMOLOG YNEB"/>
    <property type="match status" value="1"/>
</dbReference>
<dbReference type="PROSITE" id="PS00398">
    <property type="entry name" value="RECOMBINASES_2"/>
    <property type="match status" value="1"/>
</dbReference>
<dbReference type="GO" id="GO:0003677">
    <property type="term" value="F:DNA binding"/>
    <property type="evidence" value="ECO:0007669"/>
    <property type="project" value="UniProtKB-KW"/>
</dbReference>
<dbReference type="EMBL" id="JAAONZ010000019">
    <property type="protein sequence ID" value="NHO67691.1"/>
    <property type="molecule type" value="Genomic_DNA"/>
</dbReference>
<evidence type="ECO:0000256" key="1">
    <source>
        <dbReference type="ARBA" id="ARBA00009913"/>
    </source>
</evidence>
<dbReference type="SMART" id="SM00857">
    <property type="entry name" value="Resolvase"/>
    <property type="match status" value="1"/>
</dbReference>
<sequence>MTIFAYCRVSTLDQETAIQEEAIRKSYPQAKIRHEKKSGASTQGREVLLLLLDVIAEGDKLVVWKLDRLARNLHDLTTIVKALEDKGASLEILDQRIDTGTASGRAFLQMLGVFAEFETNLRKERQAAGIAKAKSEGRYTGRQPAAQYKVTKAIRLVEAGYSKQKAASEAGIGVATLYRRLKEIADDK</sequence>
<feature type="active site" description="O-(5'-phospho-DNA)-serine intermediate" evidence="5 6">
    <location>
        <position position="10"/>
    </location>
</feature>
<evidence type="ECO:0000256" key="4">
    <source>
        <dbReference type="ARBA" id="ARBA00023172"/>
    </source>
</evidence>
<evidence type="ECO:0000256" key="3">
    <source>
        <dbReference type="ARBA" id="ARBA00023125"/>
    </source>
</evidence>
<protein>
    <submittedName>
        <fullName evidence="8">Recombinase family protein</fullName>
    </submittedName>
</protein>
<dbReference type="Proteomes" id="UP000787472">
    <property type="component" value="Unassembled WGS sequence"/>
</dbReference>
<feature type="domain" description="Resolvase/invertase-type recombinase catalytic" evidence="7">
    <location>
        <begin position="2"/>
        <end position="137"/>
    </location>
</feature>
<dbReference type="CDD" id="cd03768">
    <property type="entry name" value="SR_ResInv"/>
    <property type="match status" value="1"/>
</dbReference>
<keyword evidence="9" id="KW-1185">Reference proteome</keyword>
<dbReference type="PROSITE" id="PS00397">
    <property type="entry name" value="RECOMBINASES_1"/>
    <property type="match status" value="1"/>
</dbReference>
<dbReference type="RefSeq" id="WP_167190896.1">
    <property type="nucleotide sequence ID" value="NZ_JAAONZ010000019.1"/>
</dbReference>
<dbReference type="SUPFAM" id="SSF53041">
    <property type="entry name" value="Resolvase-like"/>
    <property type="match status" value="1"/>
</dbReference>
<gene>
    <name evidence="8" type="ORF">G8770_19260</name>
</gene>
<dbReference type="InterPro" id="IPR009057">
    <property type="entry name" value="Homeodomain-like_sf"/>
</dbReference>
<dbReference type="Gene3D" id="3.40.50.1390">
    <property type="entry name" value="Resolvase, N-terminal catalytic domain"/>
    <property type="match status" value="1"/>
</dbReference>
<dbReference type="GO" id="GO:0015074">
    <property type="term" value="P:DNA integration"/>
    <property type="evidence" value="ECO:0007669"/>
    <property type="project" value="UniProtKB-KW"/>
</dbReference>
<dbReference type="Pfam" id="PF02796">
    <property type="entry name" value="HTH_7"/>
    <property type="match status" value="1"/>
</dbReference>
<dbReference type="Pfam" id="PF00239">
    <property type="entry name" value="Resolvase"/>
    <property type="match status" value="1"/>
</dbReference>
<evidence type="ECO:0000256" key="5">
    <source>
        <dbReference type="PIRSR" id="PIRSR606118-50"/>
    </source>
</evidence>
<dbReference type="PANTHER" id="PTHR30461">
    <property type="entry name" value="DNA-INVERTASE FROM LAMBDOID PROPHAGE"/>
    <property type="match status" value="1"/>
</dbReference>
<dbReference type="InterPro" id="IPR036162">
    <property type="entry name" value="Resolvase-like_N_sf"/>
</dbReference>
<evidence type="ECO:0000313" key="9">
    <source>
        <dbReference type="Proteomes" id="UP000787472"/>
    </source>
</evidence>
<evidence type="ECO:0000256" key="6">
    <source>
        <dbReference type="PROSITE-ProRule" id="PRU10137"/>
    </source>
</evidence>
<keyword evidence="4" id="KW-0233">DNA recombination</keyword>
<dbReference type="SUPFAM" id="SSF46689">
    <property type="entry name" value="Homeodomain-like"/>
    <property type="match status" value="1"/>
</dbReference>
<evidence type="ECO:0000313" key="8">
    <source>
        <dbReference type="EMBL" id="NHO67691.1"/>
    </source>
</evidence>
<keyword evidence="3" id="KW-0238">DNA-binding</keyword>
<dbReference type="InterPro" id="IPR050639">
    <property type="entry name" value="SSR_resolvase"/>
</dbReference>
<comment type="caution">
    <text evidence="8">The sequence shown here is derived from an EMBL/GenBank/DDBJ whole genome shotgun (WGS) entry which is preliminary data.</text>
</comment>
<dbReference type="PROSITE" id="PS51736">
    <property type="entry name" value="RECOMBINASES_3"/>
    <property type="match status" value="1"/>
</dbReference>
<dbReference type="GO" id="GO:0000150">
    <property type="term" value="F:DNA strand exchange activity"/>
    <property type="evidence" value="ECO:0007669"/>
    <property type="project" value="InterPro"/>
</dbReference>
<evidence type="ECO:0000256" key="2">
    <source>
        <dbReference type="ARBA" id="ARBA00022908"/>
    </source>
</evidence>
<dbReference type="InterPro" id="IPR006119">
    <property type="entry name" value="Resolv_N"/>
</dbReference>
<organism evidence="8 9">
    <name type="scientific">Pseudomaricurvus hydrocarbonicus</name>
    <dbReference type="NCBI Taxonomy" id="1470433"/>
    <lineage>
        <taxon>Bacteria</taxon>
        <taxon>Pseudomonadati</taxon>
        <taxon>Pseudomonadota</taxon>
        <taxon>Gammaproteobacteria</taxon>
        <taxon>Cellvibrionales</taxon>
        <taxon>Cellvibrionaceae</taxon>
        <taxon>Pseudomaricurvus</taxon>
    </lineage>
</organism>
<dbReference type="AlphaFoldDB" id="A0A9E5MNS8"/>
<dbReference type="InterPro" id="IPR006120">
    <property type="entry name" value="Resolvase_HTH_dom"/>
</dbReference>
<proteinExistence type="inferred from homology"/>
<evidence type="ECO:0000259" key="7">
    <source>
        <dbReference type="PROSITE" id="PS51736"/>
    </source>
</evidence>
<comment type="similarity">
    <text evidence="1">Belongs to the site-specific recombinase resolvase family.</text>
</comment>
<dbReference type="Gene3D" id="1.10.10.60">
    <property type="entry name" value="Homeodomain-like"/>
    <property type="match status" value="1"/>
</dbReference>
<name>A0A9E5MNS8_9GAMM</name>
<dbReference type="InterPro" id="IPR006118">
    <property type="entry name" value="Recombinase_CS"/>
</dbReference>
<keyword evidence="2" id="KW-0229">DNA integration</keyword>
<reference evidence="8" key="1">
    <citation type="submission" date="2020-03" db="EMBL/GenBank/DDBJ databases">
        <authorList>
            <person name="Guo F."/>
        </authorList>
    </citation>
    <scope>NUCLEOTIDE SEQUENCE</scope>
    <source>
        <strain evidence="8">JCM 30134</strain>
    </source>
</reference>
<accession>A0A9E5MNS8</accession>